<dbReference type="GO" id="GO:0016829">
    <property type="term" value="F:lyase activity"/>
    <property type="evidence" value="ECO:0007669"/>
    <property type="project" value="UniProtKB-KW"/>
</dbReference>
<protein>
    <submittedName>
        <fullName evidence="8">Arogenate dehydratase/prephenate dehydratase 6</fullName>
    </submittedName>
</protein>
<keyword evidence="1" id="KW-0028">Amino-acid biosynthesis</keyword>
<feature type="domain" description="Prephenate dehydratase" evidence="7">
    <location>
        <begin position="1"/>
        <end position="64"/>
    </location>
</feature>
<dbReference type="Proteomes" id="UP001604277">
    <property type="component" value="Unassembled WGS sequence"/>
</dbReference>
<evidence type="ECO:0000256" key="3">
    <source>
        <dbReference type="ARBA" id="ARBA00023222"/>
    </source>
</evidence>
<evidence type="ECO:0000256" key="6">
    <source>
        <dbReference type="SAM" id="MobiDB-lite"/>
    </source>
</evidence>
<dbReference type="PROSITE" id="PS51171">
    <property type="entry name" value="PREPHENATE_DEHYDR_3"/>
    <property type="match status" value="1"/>
</dbReference>
<feature type="region of interest" description="Disordered" evidence="6">
    <location>
        <begin position="88"/>
        <end position="107"/>
    </location>
</feature>
<organism evidence="8 9">
    <name type="scientific">Forsythia ovata</name>
    <dbReference type="NCBI Taxonomy" id="205694"/>
    <lineage>
        <taxon>Eukaryota</taxon>
        <taxon>Viridiplantae</taxon>
        <taxon>Streptophyta</taxon>
        <taxon>Embryophyta</taxon>
        <taxon>Tracheophyta</taxon>
        <taxon>Spermatophyta</taxon>
        <taxon>Magnoliopsida</taxon>
        <taxon>eudicotyledons</taxon>
        <taxon>Gunneridae</taxon>
        <taxon>Pentapetalae</taxon>
        <taxon>asterids</taxon>
        <taxon>lamiids</taxon>
        <taxon>Lamiales</taxon>
        <taxon>Oleaceae</taxon>
        <taxon>Forsythieae</taxon>
        <taxon>Forsythia</taxon>
    </lineage>
</organism>
<dbReference type="Gene3D" id="3.40.190.10">
    <property type="entry name" value="Periplasmic binding protein-like II"/>
    <property type="match status" value="1"/>
</dbReference>
<dbReference type="InterPro" id="IPR018528">
    <property type="entry name" value="Preph_deHydtase_CS"/>
</dbReference>
<dbReference type="GO" id="GO:0009094">
    <property type="term" value="P:L-phenylalanine biosynthetic process"/>
    <property type="evidence" value="ECO:0007669"/>
    <property type="project" value="UniProtKB-KW"/>
</dbReference>
<evidence type="ECO:0000313" key="8">
    <source>
        <dbReference type="EMBL" id="KAL2546327.1"/>
    </source>
</evidence>
<comment type="pathway">
    <text evidence="5">Amino-acid biosynthesis.</text>
</comment>
<evidence type="ECO:0000259" key="7">
    <source>
        <dbReference type="PROSITE" id="PS51171"/>
    </source>
</evidence>
<comment type="caution">
    <text evidence="8">The sequence shown here is derived from an EMBL/GenBank/DDBJ whole genome shotgun (WGS) entry which is preliminary data.</text>
</comment>
<keyword evidence="4" id="KW-0456">Lyase</keyword>
<evidence type="ECO:0000256" key="5">
    <source>
        <dbReference type="ARBA" id="ARBA00029440"/>
    </source>
</evidence>
<gene>
    <name evidence="8" type="ORF">Fot_15560</name>
</gene>
<dbReference type="SUPFAM" id="SSF53850">
    <property type="entry name" value="Periplasmic binding protein-like II"/>
    <property type="match status" value="1"/>
</dbReference>
<feature type="compositionally biased region" description="Polar residues" evidence="6">
    <location>
        <begin position="94"/>
        <end position="107"/>
    </location>
</feature>
<evidence type="ECO:0000256" key="1">
    <source>
        <dbReference type="ARBA" id="ARBA00022605"/>
    </source>
</evidence>
<evidence type="ECO:0000256" key="4">
    <source>
        <dbReference type="ARBA" id="ARBA00023239"/>
    </source>
</evidence>
<name>A0ABD1W9H5_9LAMI</name>
<dbReference type="EMBL" id="JBFOLJ010000004">
    <property type="protein sequence ID" value="KAL2546327.1"/>
    <property type="molecule type" value="Genomic_DNA"/>
</dbReference>
<dbReference type="PANTHER" id="PTHR21022:SF19">
    <property type="entry name" value="PREPHENATE DEHYDRATASE-RELATED"/>
    <property type="match status" value="1"/>
</dbReference>
<sequence>MGLNASRKAVDDITRAAEYIATNNLRNTTAIAYARAAELYGLQTLAKGIQDDSSNVTRFVILSREPIIHLIDWPFKTSIVFAQKKVPATRAHPSINNPPSQGTSDTG</sequence>
<keyword evidence="9" id="KW-1185">Reference proteome</keyword>
<dbReference type="PANTHER" id="PTHR21022">
    <property type="entry name" value="PREPHENATE DEHYDRATASE P PROTEIN"/>
    <property type="match status" value="1"/>
</dbReference>
<dbReference type="InterPro" id="IPR001086">
    <property type="entry name" value="Preph_deHydtase"/>
</dbReference>
<proteinExistence type="predicted"/>
<keyword evidence="3" id="KW-0584">Phenylalanine biosynthesis</keyword>
<dbReference type="AlphaFoldDB" id="A0ABD1W9H5"/>
<evidence type="ECO:0000256" key="2">
    <source>
        <dbReference type="ARBA" id="ARBA00023141"/>
    </source>
</evidence>
<reference evidence="9" key="1">
    <citation type="submission" date="2024-07" db="EMBL/GenBank/DDBJ databases">
        <title>Two chromosome-level genome assemblies of Korean endemic species Abeliophyllum distichum and Forsythia ovata (Oleaceae).</title>
        <authorList>
            <person name="Jang H."/>
        </authorList>
    </citation>
    <scope>NUCLEOTIDE SEQUENCE [LARGE SCALE GENOMIC DNA]</scope>
</reference>
<dbReference type="PROSITE" id="PS00857">
    <property type="entry name" value="PREPHENATE_DEHYDR_1"/>
    <property type="match status" value="1"/>
</dbReference>
<keyword evidence="2" id="KW-0057">Aromatic amino acid biosynthesis</keyword>
<dbReference type="Pfam" id="PF00800">
    <property type="entry name" value="PDT"/>
    <property type="match status" value="1"/>
</dbReference>
<accession>A0ABD1W9H5</accession>
<evidence type="ECO:0000313" key="9">
    <source>
        <dbReference type="Proteomes" id="UP001604277"/>
    </source>
</evidence>